<sequence>MMRFLTLMKAGAALRRGYGSHNEADSGVSAIVTPPSSPLAQPAPIRLQEIRAKARLLLAYTPPSQCITLFLKIDFARRRLLLNVRHGETVALTCGSYMCYSAVPKPTSLNQATAGNHTALTLVKRTRL</sequence>
<protein>
    <submittedName>
        <fullName evidence="1">Uncharacterized protein</fullName>
    </submittedName>
</protein>
<gene>
    <name evidence="1" type="ORF">F2P81_006380</name>
</gene>
<name>A0A6A4TDY5_SCOMX</name>
<accession>A0A6A4TDY5</accession>
<organism evidence="1 2">
    <name type="scientific">Scophthalmus maximus</name>
    <name type="common">Turbot</name>
    <name type="synonym">Psetta maxima</name>
    <dbReference type="NCBI Taxonomy" id="52904"/>
    <lineage>
        <taxon>Eukaryota</taxon>
        <taxon>Metazoa</taxon>
        <taxon>Chordata</taxon>
        <taxon>Craniata</taxon>
        <taxon>Vertebrata</taxon>
        <taxon>Euteleostomi</taxon>
        <taxon>Actinopterygii</taxon>
        <taxon>Neopterygii</taxon>
        <taxon>Teleostei</taxon>
        <taxon>Neoteleostei</taxon>
        <taxon>Acanthomorphata</taxon>
        <taxon>Carangaria</taxon>
        <taxon>Pleuronectiformes</taxon>
        <taxon>Pleuronectoidei</taxon>
        <taxon>Scophthalmidae</taxon>
        <taxon>Scophthalmus</taxon>
    </lineage>
</organism>
<reference evidence="1 2" key="1">
    <citation type="submission" date="2019-06" db="EMBL/GenBank/DDBJ databases">
        <title>Draft genomes of female and male turbot (Scophthalmus maximus).</title>
        <authorList>
            <person name="Xu H."/>
            <person name="Xu X.-W."/>
            <person name="Shao C."/>
            <person name="Chen S."/>
        </authorList>
    </citation>
    <scope>NUCLEOTIDE SEQUENCE [LARGE SCALE GENOMIC DNA]</scope>
    <source>
        <strain evidence="1">Ysfricsl-2016a</strain>
        <tissue evidence="1">Blood</tissue>
    </source>
</reference>
<evidence type="ECO:0000313" key="1">
    <source>
        <dbReference type="EMBL" id="KAF0040482.1"/>
    </source>
</evidence>
<dbReference type="AlphaFoldDB" id="A0A6A4TDY5"/>
<comment type="caution">
    <text evidence="1">The sequence shown here is derived from an EMBL/GenBank/DDBJ whole genome shotgun (WGS) entry which is preliminary data.</text>
</comment>
<evidence type="ECO:0000313" key="2">
    <source>
        <dbReference type="Proteomes" id="UP000438429"/>
    </source>
</evidence>
<dbReference type="EMBL" id="VEVO01000006">
    <property type="protein sequence ID" value="KAF0040482.1"/>
    <property type="molecule type" value="Genomic_DNA"/>
</dbReference>
<proteinExistence type="predicted"/>
<dbReference type="Proteomes" id="UP000438429">
    <property type="component" value="Unassembled WGS sequence"/>
</dbReference>